<name>A0A344J7L9_9GAMM</name>
<proteinExistence type="predicted"/>
<evidence type="ECO:0000256" key="1">
    <source>
        <dbReference type="SAM" id="MobiDB-lite"/>
    </source>
</evidence>
<dbReference type="RefSeq" id="WP_112927241.1">
    <property type="nucleotide sequence ID" value="NZ_CP029556.1"/>
</dbReference>
<feature type="compositionally biased region" description="Low complexity" evidence="1">
    <location>
        <begin position="30"/>
        <end position="46"/>
    </location>
</feature>
<dbReference type="AlphaFoldDB" id="A0A344J7L9"/>
<dbReference type="Proteomes" id="UP000251842">
    <property type="component" value="Chromosome"/>
</dbReference>
<gene>
    <name evidence="3" type="ORF">DCD74_10370</name>
</gene>
<sequence>MSSCRFLVLSLAVFSLAACSPQPAADSAATAAAADSPDTATGAPADNARDATPADPQHVNTIQLGATMTAMTEICGLSQPADADKALQGIKKEMAKSGVSDAETERVFHEAYGAAKAKAASAPPAEIAKGCESLKQMGDPATIKKLNDLAAKAEAAAKS</sequence>
<accession>A0A344J7L9</accession>
<reference evidence="4" key="1">
    <citation type="submission" date="2018-05" db="EMBL/GenBank/DDBJ databases">
        <title>Luteimonas pekinense sp. nov., isolated from human Meibomian gland secretions, Beijing, China.</title>
        <authorList>
            <person name="Wen T."/>
            <person name="Bai H."/>
            <person name="Lv H."/>
        </authorList>
    </citation>
    <scope>NUCLEOTIDE SEQUENCE [LARGE SCALE GENOMIC DNA]</scope>
    <source>
        <strain evidence="4">83-4</strain>
    </source>
</reference>
<dbReference type="KEGG" id="lue:DCD74_10370"/>
<feature type="signal peptide" evidence="2">
    <location>
        <begin position="1"/>
        <end position="24"/>
    </location>
</feature>
<keyword evidence="4" id="KW-1185">Reference proteome</keyword>
<protein>
    <submittedName>
        <fullName evidence="3">Uncharacterized protein</fullName>
    </submittedName>
</protein>
<dbReference type="PROSITE" id="PS51257">
    <property type="entry name" value="PROKAR_LIPOPROTEIN"/>
    <property type="match status" value="1"/>
</dbReference>
<feature type="region of interest" description="Disordered" evidence="1">
    <location>
        <begin position="30"/>
        <end position="56"/>
    </location>
</feature>
<evidence type="ECO:0000313" key="4">
    <source>
        <dbReference type="Proteomes" id="UP000251842"/>
    </source>
</evidence>
<keyword evidence="2" id="KW-0732">Signal</keyword>
<feature type="chain" id="PRO_5017062591" evidence="2">
    <location>
        <begin position="25"/>
        <end position="159"/>
    </location>
</feature>
<evidence type="ECO:0000313" key="3">
    <source>
        <dbReference type="EMBL" id="AXA85029.1"/>
    </source>
</evidence>
<organism evidence="3 4">
    <name type="scientific">Solilutibacter oculi</name>
    <dbReference type="NCBI Taxonomy" id="2698682"/>
    <lineage>
        <taxon>Bacteria</taxon>
        <taxon>Pseudomonadati</taxon>
        <taxon>Pseudomonadota</taxon>
        <taxon>Gammaproteobacteria</taxon>
        <taxon>Lysobacterales</taxon>
        <taxon>Lysobacteraceae</taxon>
        <taxon>Solilutibacter</taxon>
    </lineage>
</organism>
<evidence type="ECO:0000256" key="2">
    <source>
        <dbReference type="SAM" id="SignalP"/>
    </source>
</evidence>
<dbReference type="EMBL" id="CP029556">
    <property type="protein sequence ID" value="AXA85029.1"/>
    <property type="molecule type" value="Genomic_DNA"/>
</dbReference>